<dbReference type="Proteomes" id="UP001266305">
    <property type="component" value="Unassembled WGS sequence"/>
</dbReference>
<evidence type="ECO:0000313" key="2">
    <source>
        <dbReference type="Proteomes" id="UP001266305"/>
    </source>
</evidence>
<organism evidence="1 2">
    <name type="scientific">Saguinus oedipus</name>
    <name type="common">Cotton-top tamarin</name>
    <name type="synonym">Oedipomidas oedipus</name>
    <dbReference type="NCBI Taxonomy" id="9490"/>
    <lineage>
        <taxon>Eukaryota</taxon>
        <taxon>Metazoa</taxon>
        <taxon>Chordata</taxon>
        <taxon>Craniata</taxon>
        <taxon>Vertebrata</taxon>
        <taxon>Euteleostomi</taxon>
        <taxon>Mammalia</taxon>
        <taxon>Eutheria</taxon>
        <taxon>Euarchontoglires</taxon>
        <taxon>Primates</taxon>
        <taxon>Haplorrhini</taxon>
        <taxon>Platyrrhini</taxon>
        <taxon>Cebidae</taxon>
        <taxon>Callitrichinae</taxon>
        <taxon>Saguinus</taxon>
    </lineage>
</organism>
<accession>A0ABQ9W477</accession>
<keyword evidence="2" id="KW-1185">Reference proteome</keyword>
<feature type="non-terminal residue" evidence="1">
    <location>
        <position position="1"/>
    </location>
</feature>
<protein>
    <submittedName>
        <fullName evidence="1">Uncharacterized protein</fullName>
    </submittedName>
</protein>
<comment type="caution">
    <text evidence="1">The sequence shown here is derived from an EMBL/GenBank/DDBJ whole genome shotgun (WGS) entry which is preliminary data.</text>
</comment>
<reference evidence="1 2" key="1">
    <citation type="submission" date="2023-05" db="EMBL/GenBank/DDBJ databases">
        <title>B98-5 Cell Line De Novo Hybrid Assembly: An Optical Mapping Approach.</title>
        <authorList>
            <person name="Kananen K."/>
            <person name="Auerbach J.A."/>
            <person name="Kautto E."/>
            <person name="Blachly J.S."/>
        </authorList>
    </citation>
    <scope>NUCLEOTIDE SEQUENCE [LARGE SCALE GENOMIC DNA]</scope>
    <source>
        <strain evidence="1">B95-8</strain>
        <tissue evidence="1">Cell line</tissue>
    </source>
</reference>
<gene>
    <name evidence="1" type="ORF">P7K49_006801</name>
</gene>
<sequence>AWRSWNEGYLIPNLPAGYPMLEPRPEEKAHVAIARTPLDPALQKQDCASKQ</sequence>
<name>A0ABQ9W477_SAGOE</name>
<proteinExistence type="predicted"/>
<evidence type="ECO:0000313" key="1">
    <source>
        <dbReference type="EMBL" id="KAK2116175.1"/>
    </source>
</evidence>
<dbReference type="EMBL" id="JASSZA010000003">
    <property type="protein sequence ID" value="KAK2116175.1"/>
    <property type="molecule type" value="Genomic_DNA"/>
</dbReference>